<gene>
    <name evidence="2" type="ORF">TrCOL_g7732</name>
</gene>
<evidence type="ECO:0000313" key="2">
    <source>
        <dbReference type="EMBL" id="GMI44703.1"/>
    </source>
</evidence>
<proteinExistence type="predicted"/>
<feature type="signal peptide" evidence="1">
    <location>
        <begin position="1"/>
        <end position="15"/>
    </location>
</feature>
<reference evidence="3" key="1">
    <citation type="journal article" date="2023" name="Commun. Biol.">
        <title>Genome analysis of Parmales, the sister group of diatoms, reveals the evolutionary specialization of diatoms from phago-mixotrophs to photoautotrophs.</title>
        <authorList>
            <person name="Ban H."/>
            <person name="Sato S."/>
            <person name="Yoshikawa S."/>
            <person name="Yamada K."/>
            <person name="Nakamura Y."/>
            <person name="Ichinomiya M."/>
            <person name="Sato N."/>
            <person name="Blanc-Mathieu R."/>
            <person name="Endo H."/>
            <person name="Kuwata A."/>
            <person name="Ogata H."/>
        </authorList>
    </citation>
    <scope>NUCLEOTIDE SEQUENCE [LARGE SCALE GENOMIC DNA]</scope>
</reference>
<accession>A0A9W7GIH8</accession>
<evidence type="ECO:0000256" key="1">
    <source>
        <dbReference type="SAM" id="SignalP"/>
    </source>
</evidence>
<keyword evidence="3" id="KW-1185">Reference proteome</keyword>
<evidence type="ECO:0000313" key="3">
    <source>
        <dbReference type="Proteomes" id="UP001165065"/>
    </source>
</evidence>
<comment type="caution">
    <text evidence="2">The sequence shown here is derived from an EMBL/GenBank/DDBJ whole genome shotgun (WGS) entry which is preliminary data.</text>
</comment>
<dbReference type="Proteomes" id="UP001165065">
    <property type="component" value="Unassembled WGS sequence"/>
</dbReference>
<dbReference type="EMBL" id="BRYA01001490">
    <property type="protein sequence ID" value="GMI44703.1"/>
    <property type="molecule type" value="Genomic_DNA"/>
</dbReference>
<dbReference type="OrthoDB" id="193898at2759"/>
<name>A0A9W7GIH8_9STRA</name>
<dbReference type="AlphaFoldDB" id="A0A9W7GIH8"/>
<keyword evidence="1" id="KW-0732">Signal</keyword>
<organism evidence="2 3">
    <name type="scientific">Triparma columacea</name>
    <dbReference type="NCBI Taxonomy" id="722753"/>
    <lineage>
        <taxon>Eukaryota</taxon>
        <taxon>Sar</taxon>
        <taxon>Stramenopiles</taxon>
        <taxon>Ochrophyta</taxon>
        <taxon>Bolidophyceae</taxon>
        <taxon>Parmales</taxon>
        <taxon>Triparmaceae</taxon>
        <taxon>Triparma</taxon>
    </lineage>
</organism>
<sequence length="181" mass="20260">MKFLLLTSLLSGASAFTAPTSFVTARSSPLTPLRMSAVSDDGMGGIYDDLGFKQEEMAIGLSPLRVMEHLGTKDDIVAKFLKDNKKFDEARAEEEVMKFMLDREMVEKYIDWEVKKKEPDFQRNARQENFSDPKVVGLYAAWLIGGAGIAYFKNVIAAPKYASGEWETIHIPVPDWFPGQG</sequence>
<protein>
    <submittedName>
        <fullName evidence="2">Uncharacterized protein</fullName>
    </submittedName>
</protein>
<feature type="chain" id="PRO_5040841996" evidence="1">
    <location>
        <begin position="16"/>
        <end position="181"/>
    </location>
</feature>